<feature type="region of interest" description="Disordered" evidence="1">
    <location>
        <begin position="1"/>
        <end position="56"/>
    </location>
</feature>
<dbReference type="AlphaFoldDB" id="A0A0W8FK11"/>
<dbReference type="EMBL" id="LNQE01001091">
    <property type="protein sequence ID" value="KUG21196.1"/>
    <property type="molecule type" value="Genomic_DNA"/>
</dbReference>
<evidence type="ECO:0000313" key="2">
    <source>
        <dbReference type="EMBL" id="KUG21196.1"/>
    </source>
</evidence>
<name>A0A0W8FK11_9ZZZZ</name>
<proteinExistence type="predicted"/>
<sequence length="87" mass="8997">MDPAPSPKGRSPGRLPAAPESSASLTRTGKRSGSRREKALFPHLGAPDTHPGAYGRGIIPGSAPLHAMQAYFRAVIRPPAVTACGRG</sequence>
<gene>
    <name evidence="2" type="ORF">ASZ90_009066</name>
</gene>
<protein>
    <submittedName>
        <fullName evidence="2">Uncharacterized protein</fullName>
    </submittedName>
</protein>
<comment type="caution">
    <text evidence="2">The sequence shown here is derived from an EMBL/GenBank/DDBJ whole genome shotgun (WGS) entry which is preliminary data.</text>
</comment>
<reference evidence="2" key="1">
    <citation type="journal article" date="2015" name="Proc. Natl. Acad. Sci. U.S.A.">
        <title>Networks of energetic and metabolic interactions define dynamics in microbial communities.</title>
        <authorList>
            <person name="Embree M."/>
            <person name="Liu J.K."/>
            <person name="Al-Bassam M.M."/>
            <person name="Zengler K."/>
        </authorList>
    </citation>
    <scope>NUCLEOTIDE SEQUENCE</scope>
</reference>
<evidence type="ECO:0000256" key="1">
    <source>
        <dbReference type="SAM" id="MobiDB-lite"/>
    </source>
</evidence>
<accession>A0A0W8FK11</accession>
<organism evidence="2">
    <name type="scientific">hydrocarbon metagenome</name>
    <dbReference type="NCBI Taxonomy" id="938273"/>
    <lineage>
        <taxon>unclassified sequences</taxon>
        <taxon>metagenomes</taxon>
        <taxon>ecological metagenomes</taxon>
    </lineage>
</organism>